<evidence type="ECO:0000256" key="1">
    <source>
        <dbReference type="SAM" id="MobiDB-lite"/>
    </source>
</evidence>
<evidence type="ECO:0000256" key="2">
    <source>
        <dbReference type="SAM" id="SignalP"/>
    </source>
</evidence>
<dbReference type="EMBL" id="CP094669">
    <property type="protein sequence ID" value="UOG74874.1"/>
    <property type="molecule type" value="Genomic_DNA"/>
</dbReference>
<feature type="chain" id="PRO_5047311713" evidence="2">
    <location>
        <begin position="23"/>
        <end position="103"/>
    </location>
</feature>
<evidence type="ECO:0000313" key="4">
    <source>
        <dbReference type="Proteomes" id="UP000831113"/>
    </source>
</evidence>
<protein>
    <submittedName>
        <fullName evidence="3">Uncharacterized protein</fullName>
    </submittedName>
</protein>
<reference evidence="3 4" key="1">
    <citation type="submission" date="2022-03" db="EMBL/GenBank/DDBJ databases">
        <title>Hymenobactersp. isolated from the air.</title>
        <authorList>
            <person name="Won M."/>
            <person name="Kwon S.-W."/>
        </authorList>
    </citation>
    <scope>NUCLEOTIDE SEQUENCE [LARGE SCALE GENOMIC DNA]</scope>
    <source>
        <strain evidence="3 4">KACC 21982</strain>
    </source>
</reference>
<keyword evidence="2" id="KW-0732">Signal</keyword>
<feature type="signal peptide" evidence="2">
    <location>
        <begin position="1"/>
        <end position="22"/>
    </location>
</feature>
<evidence type="ECO:0000313" key="3">
    <source>
        <dbReference type="EMBL" id="UOG74874.1"/>
    </source>
</evidence>
<dbReference type="Proteomes" id="UP000831113">
    <property type="component" value="Chromosome"/>
</dbReference>
<sequence>MKKLLFSLLISWWAGGSPALLAQGMPVVSPPGAVPQRPAQPPRPVTLDVEASSRKPSKLKPTLKPDKQKPEKKTSKPKAGAQTGLLPANSRHTRGGDAKGAAA</sequence>
<feature type="compositionally biased region" description="Basic and acidic residues" evidence="1">
    <location>
        <begin position="63"/>
        <end position="74"/>
    </location>
</feature>
<accession>A0ABY4CZA9</accession>
<feature type="compositionally biased region" description="Pro residues" evidence="1">
    <location>
        <begin position="28"/>
        <end position="44"/>
    </location>
</feature>
<feature type="region of interest" description="Disordered" evidence="1">
    <location>
        <begin position="21"/>
        <end position="103"/>
    </location>
</feature>
<name>A0ABY4CZA9_9BACT</name>
<gene>
    <name evidence="3" type="ORF">MTX78_22510</name>
</gene>
<dbReference type="RefSeq" id="WP_243798534.1">
    <property type="nucleotide sequence ID" value="NZ_CP094669.1"/>
</dbReference>
<keyword evidence="4" id="KW-1185">Reference proteome</keyword>
<proteinExistence type="predicted"/>
<organism evidence="3 4">
    <name type="scientific">Hymenobacter tibetensis</name>
    <dbReference type="NCBI Taxonomy" id="497967"/>
    <lineage>
        <taxon>Bacteria</taxon>
        <taxon>Pseudomonadati</taxon>
        <taxon>Bacteroidota</taxon>
        <taxon>Cytophagia</taxon>
        <taxon>Cytophagales</taxon>
        <taxon>Hymenobacteraceae</taxon>
        <taxon>Hymenobacter</taxon>
    </lineage>
</organism>